<keyword evidence="14" id="KW-1185">Reference proteome</keyword>
<comment type="pathway">
    <text evidence="2">Cell wall biogenesis; cell wall polysaccharide biosynthesis.</text>
</comment>
<gene>
    <name evidence="13" type="ORF">GPA25_21715</name>
</gene>
<protein>
    <recommendedName>
        <fullName evidence="11">Murein endopeptidase K</fullName>
    </recommendedName>
</protein>
<evidence type="ECO:0000256" key="6">
    <source>
        <dbReference type="ARBA" id="ARBA00022801"/>
    </source>
</evidence>
<comment type="similarity">
    <text evidence="10">Belongs to the peptidase M15 family.</text>
</comment>
<dbReference type="PANTHER" id="PTHR37425:SF1">
    <property type="entry name" value="OUTER MEMBRANE PROTEIN"/>
    <property type="match status" value="1"/>
</dbReference>
<evidence type="ECO:0000256" key="9">
    <source>
        <dbReference type="ARBA" id="ARBA00023316"/>
    </source>
</evidence>
<keyword evidence="8" id="KW-0482">Metalloprotease</keyword>
<evidence type="ECO:0000313" key="14">
    <source>
        <dbReference type="Proteomes" id="UP000648984"/>
    </source>
</evidence>
<keyword evidence="6" id="KW-0378">Hydrolase</keyword>
<keyword evidence="9" id="KW-0961">Cell wall biogenesis/degradation</keyword>
<dbReference type="PANTHER" id="PTHR37425">
    <property type="match status" value="1"/>
</dbReference>
<proteinExistence type="inferred from homology"/>
<evidence type="ECO:0000256" key="8">
    <source>
        <dbReference type="ARBA" id="ARBA00023049"/>
    </source>
</evidence>
<keyword evidence="7" id="KW-0862">Zinc</keyword>
<comment type="cofactor">
    <cofactor evidence="1">
        <name>Zn(2+)</name>
        <dbReference type="ChEBI" id="CHEBI:29105"/>
    </cofactor>
</comment>
<evidence type="ECO:0000256" key="12">
    <source>
        <dbReference type="SAM" id="SignalP"/>
    </source>
</evidence>
<evidence type="ECO:0000256" key="11">
    <source>
        <dbReference type="ARBA" id="ARBA00093666"/>
    </source>
</evidence>
<evidence type="ECO:0000313" key="13">
    <source>
        <dbReference type="EMBL" id="NMG77372.1"/>
    </source>
</evidence>
<dbReference type="EMBL" id="WTVQ01000060">
    <property type="protein sequence ID" value="NMG77372.1"/>
    <property type="molecule type" value="Genomic_DNA"/>
</dbReference>
<keyword evidence="5 12" id="KW-0732">Signal</keyword>
<accession>A0ABX1QIP4</accession>
<organism evidence="13 14">
    <name type="scientific">Aromatoleum diolicum</name>
    <dbReference type="NCBI Taxonomy" id="75796"/>
    <lineage>
        <taxon>Bacteria</taxon>
        <taxon>Pseudomonadati</taxon>
        <taxon>Pseudomonadota</taxon>
        <taxon>Betaproteobacteria</taxon>
        <taxon>Rhodocyclales</taxon>
        <taxon>Rhodocyclaceae</taxon>
        <taxon>Aromatoleum</taxon>
    </lineage>
</organism>
<dbReference type="InterPro" id="IPR010275">
    <property type="entry name" value="MepK"/>
</dbReference>
<dbReference type="InterPro" id="IPR009045">
    <property type="entry name" value="Zn_M74/Hedgehog-like"/>
</dbReference>
<sequence length="186" mass="20694">MNTTPTRHSRRDFLRHTSRLALASVCLPFARPVSASVPDARQLAFDHLHTGESLAVTYAIGEQYVPTALNSLDHFLRDHYSGEIGRMDPLLFDLLHRVKLVLGCEQPFQVISGYRCPATNTSLRTTRDGGVAKRSLHMEGKAIDVRIAGLPLAELRDAALSLRAGGVGFYPQEQFVHLDTGRMRSW</sequence>
<keyword evidence="3" id="KW-0645">Protease</keyword>
<dbReference type="InterPro" id="IPR006311">
    <property type="entry name" value="TAT_signal"/>
</dbReference>
<reference evidence="13 14" key="1">
    <citation type="submission" date="2019-12" db="EMBL/GenBank/DDBJ databases">
        <title>Comparative genomics gives insights into the taxonomy of the Azoarcus-Aromatoleum group and reveals separate origins of nif in the plant-associated Azoarcus and non-plant-associated Aromatoleum sub-groups.</title>
        <authorList>
            <person name="Lafos M."/>
            <person name="Maluk M."/>
            <person name="Batista M."/>
            <person name="Junghare M."/>
            <person name="Carmona M."/>
            <person name="Faoro H."/>
            <person name="Cruz L.M."/>
            <person name="Battistoni F."/>
            <person name="De Souza E."/>
            <person name="Pedrosa F."/>
            <person name="Chen W.-M."/>
            <person name="Poole P.S."/>
            <person name="Dixon R.A."/>
            <person name="James E.K."/>
        </authorList>
    </citation>
    <scope>NUCLEOTIDE SEQUENCE [LARGE SCALE GENOMIC DNA]</scope>
    <source>
        <strain evidence="13 14">22Lin</strain>
    </source>
</reference>
<evidence type="ECO:0000256" key="1">
    <source>
        <dbReference type="ARBA" id="ARBA00001947"/>
    </source>
</evidence>
<dbReference type="Gene3D" id="3.30.1380.10">
    <property type="match status" value="1"/>
</dbReference>
<evidence type="ECO:0000256" key="2">
    <source>
        <dbReference type="ARBA" id="ARBA00004776"/>
    </source>
</evidence>
<keyword evidence="4" id="KW-0479">Metal-binding</keyword>
<evidence type="ECO:0000256" key="10">
    <source>
        <dbReference type="ARBA" id="ARBA00093448"/>
    </source>
</evidence>
<feature type="chain" id="PRO_5046285288" description="Murein endopeptidase K" evidence="12">
    <location>
        <begin position="36"/>
        <end position="186"/>
    </location>
</feature>
<comment type="caution">
    <text evidence="13">The sequence shown here is derived from an EMBL/GenBank/DDBJ whole genome shotgun (WGS) entry which is preliminary data.</text>
</comment>
<dbReference type="CDD" id="cd14844">
    <property type="entry name" value="Zn-DD-carboxypeptidase_like"/>
    <property type="match status" value="1"/>
</dbReference>
<evidence type="ECO:0000256" key="7">
    <source>
        <dbReference type="ARBA" id="ARBA00022833"/>
    </source>
</evidence>
<dbReference type="SUPFAM" id="SSF55166">
    <property type="entry name" value="Hedgehog/DD-peptidase"/>
    <property type="match status" value="1"/>
</dbReference>
<dbReference type="Proteomes" id="UP000648984">
    <property type="component" value="Unassembled WGS sequence"/>
</dbReference>
<dbReference type="PROSITE" id="PS51318">
    <property type="entry name" value="TAT"/>
    <property type="match status" value="1"/>
</dbReference>
<dbReference type="Pfam" id="PF05951">
    <property type="entry name" value="Peptidase_M15_2"/>
    <property type="match status" value="1"/>
</dbReference>
<evidence type="ECO:0000256" key="5">
    <source>
        <dbReference type="ARBA" id="ARBA00022729"/>
    </source>
</evidence>
<evidence type="ECO:0000256" key="4">
    <source>
        <dbReference type="ARBA" id="ARBA00022723"/>
    </source>
</evidence>
<name>A0ABX1QIP4_9RHOO</name>
<evidence type="ECO:0000256" key="3">
    <source>
        <dbReference type="ARBA" id="ARBA00022670"/>
    </source>
</evidence>
<feature type="signal peptide" evidence="12">
    <location>
        <begin position="1"/>
        <end position="35"/>
    </location>
</feature>